<evidence type="ECO:0000256" key="11">
    <source>
        <dbReference type="ARBA" id="ARBA00023224"/>
    </source>
</evidence>
<keyword evidence="8 13" id="KW-0472">Membrane</keyword>
<evidence type="ECO:0000256" key="14">
    <source>
        <dbReference type="SAM" id="Phobius"/>
    </source>
</evidence>
<dbReference type="CDD" id="cd13950">
    <property type="entry name" value="7tm_TAS2R"/>
    <property type="match status" value="1"/>
</dbReference>
<comment type="similarity">
    <text evidence="2 12">Belongs to the G-protein coupled receptor T2R family.</text>
</comment>
<evidence type="ECO:0000256" key="4">
    <source>
        <dbReference type="ARBA" id="ARBA00022606"/>
    </source>
</evidence>
<evidence type="ECO:0000256" key="8">
    <source>
        <dbReference type="ARBA" id="ARBA00023136"/>
    </source>
</evidence>
<dbReference type="SUPFAM" id="SSF81321">
    <property type="entry name" value="Family A G protein-coupled receptor-like"/>
    <property type="match status" value="1"/>
</dbReference>
<feature type="transmembrane region" description="Helical" evidence="14">
    <location>
        <begin position="41"/>
        <end position="67"/>
    </location>
</feature>
<dbReference type="FunFam" id="1.20.1070.10:FF:000814">
    <property type="entry name" value="Taste receptor type 2"/>
    <property type="match status" value="1"/>
</dbReference>
<dbReference type="Ensembl" id="ENSMODT00000030016.2">
    <property type="protein sequence ID" value="ENSMODP00000028434.2"/>
    <property type="gene ID" value="ENSMODG00000023111.2"/>
</dbReference>
<dbReference type="Gene3D" id="1.20.1070.10">
    <property type="entry name" value="Rhodopsin 7-helix transmembrane proteins"/>
    <property type="match status" value="1"/>
</dbReference>
<dbReference type="PANTHER" id="PTHR11394">
    <property type="entry name" value="TASTE RECEPTOR TYPE 2"/>
    <property type="match status" value="1"/>
</dbReference>
<dbReference type="OMA" id="SHYIFFC"/>
<comment type="subcellular location">
    <subcellularLocation>
        <location evidence="1 13">Membrane</location>
        <topology evidence="1 13">Multi-pass membrane protein</topology>
    </subcellularLocation>
</comment>
<dbReference type="PANTHER" id="PTHR11394:SF58">
    <property type="entry name" value="TASTE RECEPTOR TYPE 2 MEMBER 7"/>
    <property type="match status" value="1"/>
</dbReference>
<dbReference type="RefSeq" id="NP_001034952.1">
    <property type="nucleotide sequence ID" value="NM_001039863.1"/>
</dbReference>
<evidence type="ECO:0000256" key="12">
    <source>
        <dbReference type="RuleBase" id="RU004423"/>
    </source>
</evidence>
<reference evidence="16" key="3">
    <citation type="submission" date="2025-05" db="UniProtKB">
        <authorList>
            <consortium name="Ensembl"/>
        </authorList>
    </citation>
    <scope>IDENTIFICATION</scope>
</reference>
<keyword evidence="9 13" id="KW-0675">Receptor</keyword>
<dbReference type="EMBL" id="AB249749">
    <property type="protein sequence ID" value="BAE80370.1"/>
    <property type="molecule type" value="Genomic_DNA"/>
</dbReference>
<accession>Q2AB97</accession>
<dbReference type="CTD" id="100335073"/>
<evidence type="ECO:0000313" key="17">
    <source>
        <dbReference type="Proteomes" id="UP000002280"/>
    </source>
</evidence>
<dbReference type="InterPro" id="IPR007960">
    <property type="entry name" value="TAS2R"/>
</dbReference>
<reference evidence="15" key="1">
    <citation type="journal article" date="2006" name="Mol. Biol. Evol.">
        <title>Lineage-specific expansions and contractions of the bitter taste receptor gene repertoire in vertebrates.</title>
        <authorList>
            <consortium name="SMBE Tri-National Young Investigators"/>
            <person name="Go Y."/>
        </authorList>
    </citation>
    <scope>NUCLEOTIDE SEQUENCE</scope>
</reference>
<evidence type="ECO:0000256" key="9">
    <source>
        <dbReference type="ARBA" id="ARBA00023170"/>
    </source>
</evidence>
<evidence type="ECO:0000256" key="10">
    <source>
        <dbReference type="ARBA" id="ARBA00023180"/>
    </source>
</evidence>
<dbReference type="GO" id="GO:0001580">
    <property type="term" value="P:detection of chemical stimulus involved in sensory perception of bitter taste"/>
    <property type="evidence" value="ECO:0000318"/>
    <property type="project" value="GO_Central"/>
</dbReference>
<evidence type="ECO:0000256" key="13">
    <source>
        <dbReference type="RuleBase" id="RU004424"/>
    </source>
</evidence>
<accession>F7AC38</accession>
<keyword evidence="7 13" id="KW-0297">G-protein coupled receptor</keyword>
<dbReference type="AlphaFoldDB" id="Q2AB97"/>
<keyword evidence="10" id="KW-0325">Glycoprotein</keyword>
<keyword evidence="3 13" id="KW-0919">Taste</keyword>
<evidence type="ECO:0000256" key="3">
    <source>
        <dbReference type="ARBA" id="ARBA00022480"/>
    </source>
</evidence>
<proteinExistence type="inferred from homology"/>
<reference evidence="16 17" key="2">
    <citation type="journal article" date="2007" name="Nature">
        <title>Genome of the marsupial Monodelphis domestica reveals innovation in non-coding sequences.</title>
        <authorList>
            <person name="Mikkelsen T.S."/>
            <person name="Wakefield M.J."/>
            <person name="Aken B."/>
            <person name="Amemiya C.T."/>
            <person name="Chang J.L."/>
            <person name="Duke S."/>
            <person name="Garber M."/>
            <person name="Gentles A.J."/>
            <person name="Goodstadt L."/>
            <person name="Heger A."/>
            <person name="Jurka J."/>
            <person name="Kamal M."/>
            <person name="Mauceli E."/>
            <person name="Searle S.M."/>
            <person name="Sharpe T."/>
            <person name="Baker M.L."/>
            <person name="Batzer M.A."/>
            <person name="Benos P.V."/>
            <person name="Belov K."/>
            <person name="Clamp M."/>
            <person name="Cook A."/>
            <person name="Cuff J."/>
            <person name="Das R."/>
            <person name="Davidow L."/>
            <person name="Deakin J.E."/>
            <person name="Fazzari M.J."/>
            <person name="Glass J.L."/>
            <person name="Grabherr M."/>
            <person name="Greally J.M."/>
            <person name="Gu W."/>
            <person name="Hore T.A."/>
            <person name="Huttley G.A."/>
            <person name="Kleber M."/>
            <person name="Jirtle R.L."/>
            <person name="Koina E."/>
            <person name="Lee J.T."/>
            <person name="Mahony S."/>
            <person name="Marra M.A."/>
            <person name="Miller R.D."/>
            <person name="Nicholls R.D."/>
            <person name="Oda M."/>
            <person name="Papenfuss A.T."/>
            <person name="Parra Z.E."/>
            <person name="Pollock D.D."/>
            <person name="Ray D.A."/>
            <person name="Schein J.E."/>
            <person name="Speed T.P."/>
            <person name="Thompson K."/>
            <person name="VandeBerg J.L."/>
            <person name="Wade C.M."/>
            <person name="Walker J.A."/>
            <person name="Waters P.D."/>
            <person name="Webber C."/>
            <person name="Weidman J.R."/>
            <person name="Xie X."/>
            <person name="Zody M.C."/>
            <person name="Baldwin J."/>
            <person name="Abdouelleil A."/>
            <person name="Abdulkadir J."/>
            <person name="Abebe A."/>
            <person name="Abera B."/>
            <person name="Abreu J."/>
            <person name="Acer S.C."/>
            <person name="Aftuck L."/>
            <person name="Alexander A."/>
            <person name="An P."/>
            <person name="Anderson E."/>
            <person name="Anderson S."/>
            <person name="Arachi H."/>
            <person name="Azer M."/>
            <person name="Bachantsang P."/>
            <person name="Barry A."/>
            <person name="Bayul T."/>
            <person name="Berlin A."/>
            <person name="Bessette D."/>
            <person name="Bloom T."/>
            <person name="Bloom T."/>
            <person name="Boguslavskiy L."/>
            <person name="Bonnet C."/>
            <person name="Boukhgalter B."/>
            <person name="Bourzgui I."/>
            <person name="Brown A."/>
            <person name="Cahill P."/>
            <person name="Channer S."/>
            <person name="Cheshatsang Y."/>
            <person name="Chuda L."/>
            <person name="Citroen M."/>
            <person name="Collymore A."/>
            <person name="Cooke P."/>
            <person name="Costello M."/>
            <person name="D'Aco K."/>
            <person name="Daza R."/>
            <person name="De Haan G."/>
            <person name="DeGray S."/>
            <person name="DeMaso C."/>
            <person name="Dhargay N."/>
            <person name="Dooley K."/>
            <person name="Dooley E."/>
            <person name="Doricent M."/>
            <person name="Dorje P."/>
            <person name="Dorjee K."/>
            <person name="Dupes A."/>
            <person name="Elong R."/>
            <person name="Falk J."/>
            <person name="Farina A."/>
            <person name="Faro S."/>
            <person name="Ferguson D."/>
            <person name="Fisher S."/>
            <person name="Foley C.D."/>
            <person name="Franke A."/>
            <person name="Friedrich D."/>
            <person name="Gadbois L."/>
            <person name="Gearin G."/>
            <person name="Gearin C.R."/>
            <person name="Giannoukos G."/>
            <person name="Goode T."/>
            <person name="Graham J."/>
            <person name="Grandbois E."/>
            <person name="Grewal S."/>
            <person name="Gyaltsen K."/>
            <person name="Hafez N."/>
            <person name="Hagos B."/>
            <person name="Hall J."/>
            <person name="Henson C."/>
            <person name="Hollinger A."/>
            <person name="Honan T."/>
            <person name="Huard M.D."/>
            <person name="Hughes L."/>
            <person name="Hurhula B."/>
            <person name="Husby M.E."/>
            <person name="Kamat A."/>
            <person name="Kanga B."/>
            <person name="Kashin S."/>
            <person name="Khazanovich D."/>
            <person name="Kisner P."/>
            <person name="Lance K."/>
            <person name="Lara M."/>
            <person name="Lee W."/>
            <person name="Lennon N."/>
            <person name="Letendre F."/>
            <person name="LeVine R."/>
            <person name="Lipovsky A."/>
            <person name="Liu X."/>
            <person name="Liu J."/>
            <person name="Liu S."/>
            <person name="Lokyitsang T."/>
            <person name="Lokyitsang Y."/>
            <person name="Lubonja R."/>
            <person name="Lui A."/>
            <person name="MacDonald P."/>
            <person name="Magnisalis V."/>
            <person name="Maru K."/>
            <person name="Matthews C."/>
            <person name="McCusker W."/>
            <person name="McDonough S."/>
            <person name="Mehta T."/>
            <person name="Meldrim J."/>
            <person name="Meneus L."/>
            <person name="Mihai O."/>
            <person name="Mihalev A."/>
            <person name="Mihova T."/>
            <person name="Mittelman R."/>
            <person name="Mlenga V."/>
            <person name="Montmayeur A."/>
            <person name="Mulrain L."/>
            <person name="Navidi A."/>
            <person name="Naylor J."/>
            <person name="Negash T."/>
            <person name="Nguyen T."/>
            <person name="Nguyen N."/>
            <person name="Nicol R."/>
            <person name="Norbu C."/>
            <person name="Norbu N."/>
            <person name="Novod N."/>
            <person name="O'Neill B."/>
            <person name="Osman S."/>
            <person name="Markiewicz E."/>
            <person name="Oyono O.L."/>
            <person name="Patti C."/>
            <person name="Phunkhang P."/>
            <person name="Pierre F."/>
            <person name="Priest M."/>
            <person name="Raghuraman S."/>
            <person name="Rege F."/>
            <person name="Reyes R."/>
            <person name="Rise C."/>
            <person name="Rogov P."/>
            <person name="Ross K."/>
            <person name="Ryan E."/>
            <person name="Settipalli S."/>
            <person name="Shea T."/>
            <person name="Sherpa N."/>
            <person name="Shi L."/>
            <person name="Shih D."/>
            <person name="Sparrow T."/>
            <person name="Spaulding J."/>
            <person name="Stalker J."/>
            <person name="Stange-Thomann N."/>
            <person name="Stavropoulos S."/>
            <person name="Stone C."/>
            <person name="Strader C."/>
            <person name="Tesfaye S."/>
            <person name="Thomson T."/>
            <person name="Thoulutsang Y."/>
            <person name="Thoulutsang D."/>
            <person name="Topham K."/>
            <person name="Topping I."/>
            <person name="Tsamla T."/>
            <person name="Vassiliev H."/>
            <person name="Vo A."/>
            <person name="Wangchuk T."/>
            <person name="Wangdi T."/>
            <person name="Weiand M."/>
            <person name="Wilkinson J."/>
            <person name="Wilson A."/>
            <person name="Yadav S."/>
            <person name="Young G."/>
            <person name="Yu Q."/>
            <person name="Zembek L."/>
            <person name="Zhong D."/>
            <person name="Zimmer A."/>
            <person name="Zwirko Z."/>
            <person name="Jaffe D.B."/>
            <person name="Alvarez P."/>
            <person name="Brockman W."/>
            <person name="Butler J."/>
            <person name="Chin C."/>
            <person name="Gnerre S."/>
            <person name="MacCallum I."/>
            <person name="Graves J.A."/>
            <person name="Ponting C.P."/>
            <person name="Breen M."/>
            <person name="Samollow P.B."/>
            <person name="Lander E.S."/>
            <person name="Lindblad-Toh K."/>
        </authorList>
    </citation>
    <scope>NUCLEOTIDE SEQUENCE [LARGE SCALE GENOMIC DNA]</scope>
</reference>
<protein>
    <recommendedName>
        <fullName evidence="13">Taste receptor type 2</fullName>
    </recommendedName>
</protein>
<feature type="transmembrane region" description="Helical" evidence="14">
    <location>
        <begin position="265"/>
        <end position="286"/>
    </location>
</feature>
<gene>
    <name evidence="16" type="primary">T2R22</name>
</gene>
<feature type="transmembrane region" description="Helical" evidence="14">
    <location>
        <begin position="129"/>
        <end position="150"/>
    </location>
</feature>
<dbReference type="GO" id="GO:0004930">
    <property type="term" value="F:G protein-coupled receptor activity"/>
    <property type="evidence" value="ECO:0007669"/>
    <property type="project" value="UniProtKB-KW"/>
</dbReference>
<dbReference type="KEGG" id="mdo:664670"/>
<feature type="transmembrane region" description="Helical" evidence="14">
    <location>
        <begin position="6"/>
        <end position="29"/>
    </location>
</feature>
<evidence type="ECO:0000256" key="2">
    <source>
        <dbReference type="ARBA" id="ARBA00007376"/>
    </source>
</evidence>
<dbReference type="Proteomes" id="UP000002280">
    <property type="component" value="Chromosome 2"/>
</dbReference>
<dbReference type="GeneID" id="664670"/>
<feature type="transmembrane region" description="Helical" evidence="14">
    <location>
        <begin position="238"/>
        <end position="259"/>
    </location>
</feature>
<evidence type="ECO:0000313" key="15">
    <source>
        <dbReference type="EMBL" id="BAE80370.1"/>
    </source>
</evidence>
<keyword evidence="6 14" id="KW-1133">Transmembrane helix</keyword>
<evidence type="ECO:0000256" key="1">
    <source>
        <dbReference type="ARBA" id="ARBA00004141"/>
    </source>
</evidence>
<dbReference type="GeneTree" id="ENSGT01150000286975"/>
<organism evidence="15">
    <name type="scientific">Monodelphis domestica</name>
    <name type="common">Gray short-tailed opossum</name>
    <dbReference type="NCBI Taxonomy" id="13616"/>
    <lineage>
        <taxon>Eukaryota</taxon>
        <taxon>Metazoa</taxon>
        <taxon>Chordata</taxon>
        <taxon>Craniata</taxon>
        <taxon>Vertebrata</taxon>
        <taxon>Euteleostomi</taxon>
        <taxon>Mammalia</taxon>
        <taxon>Metatheria</taxon>
        <taxon>Didelphimorphia</taxon>
        <taxon>Didelphidae</taxon>
        <taxon>Monodelphis</taxon>
    </lineage>
</organism>
<evidence type="ECO:0000256" key="6">
    <source>
        <dbReference type="ARBA" id="ARBA00022989"/>
    </source>
</evidence>
<evidence type="ECO:0000256" key="7">
    <source>
        <dbReference type="ARBA" id="ARBA00023040"/>
    </source>
</evidence>
<feature type="transmembrane region" description="Helical" evidence="14">
    <location>
        <begin position="177"/>
        <end position="204"/>
    </location>
</feature>
<dbReference type="eggNOG" id="ENOG502SKRK">
    <property type="taxonomic scope" value="Eukaryota"/>
</dbReference>
<dbReference type="GO" id="GO:0016020">
    <property type="term" value="C:membrane"/>
    <property type="evidence" value="ECO:0000318"/>
    <property type="project" value="GO_Central"/>
</dbReference>
<evidence type="ECO:0000313" key="16">
    <source>
        <dbReference type="Ensembl" id="ENSMODP00000028434.2"/>
    </source>
</evidence>
<keyword evidence="17" id="KW-1185">Reference proteome</keyword>
<name>Q2AB97_MONDO</name>
<dbReference type="GO" id="GO:0033038">
    <property type="term" value="F:bitter taste receptor activity"/>
    <property type="evidence" value="ECO:0000318"/>
    <property type="project" value="GO_Central"/>
</dbReference>
<feature type="transmembrane region" description="Helical" evidence="14">
    <location>
        <begin position="87"/>
        <end position="108"/>
    </location>
</feature>
<keyword evidence="5 13" id="KW-0812">Transmembrane</keyword>
<sequence>MSNAVEKMYVAVACGEVLLGIMANGFIGVMKCIDCVKTRKVSYLNFILTGLAISRIGLLGIITSHVFAISFYPSSYLLGNMKNSNALWSLANNSSTWFSACLSVFYLLKIANFSHPIFLWLKWRINKGVLKVLLGCYFLSFLLSLMVTLMSDVLEVTVNLESKLNLTQKIQVHKNPIFAVMMMFSVGGILPFALSLISCFLLVLSLWRHTQQMQLNATGSRDPSIEAHVRAMKSMVSFLFLFVGYYVGMFSIITNGSILERKTSVLFTLMAMIMYPLAHSIIIIVGHNKLRLTALRVLWKFRVYFKCFGKC</sequence>
<evidence type="ECO:0000256" key="5">
    <source>
        <dbReference type="ARBA" id="ARBA00022692"/>
    </source>
</evidence>
<dbReference type="HOGENOM" id="CLU_072337_3_0_1"/>
<dbReference type="Pfam" id="PF05296">
    <property type="entry name" value="TAS2R"/>
    <property type="match status" value="1"/>
</dbReference>
<keyword evidence="11 13" id="KW-0807">Transducer</keyword>
<keyword evidence="4 13" id="KW-0716">Sensory transduction</keyword>